<reference evidence="1" key="1">
    <citation type="journal article" date="2019" name="bioRxiv">
        <title>The Genome of the Zebra Mussel, Dreissena polymorpha: A Resource for Invasive Species Research.</title>
        <authorList>
            <person name="McCartney M.A."/>
            <person name="Auch B."/>
            <person name="Kono T."/>
            <person name="Mallez S."/>
            <person name="Zhang Y."/>
            <person name="Obille A."/>
            <person name="Becker A."/>
            <person name="Abrahante J.E."/>
            <person name="Garbe J."/>
            <person name="Badalamenti J.P."/>
            <person name="Herman A."/>
            <person name="Mangelson H."/>
            <person name="Liachko I."/>
            <person name="Sullivan S."/>
            <person name="Sone E.D."/>
            <person name="Koren S."/>
            <person name="Silverstein K.A.T."/>
            <person name="Beckman K.B."/>
            <person name="Gohl D.M."/>
        </authorList>
    </citation>
    <scope>NUCLEOTIDE SEQUENCE</scope>
    <source>
        <strain evidence="1">Duluth1</strain>
        <tissue evidence="1">Whole animal</tissue>
    </source>
</reference>
<organism evidence="1 2">
    <name type="scientific">Dreissena polymorpha</name>
    <name type="common">Zebra mussel</name>
    <name type="synonym">Mytilus polymorpha</name>
    <dbReference type="NCBI Taxonomy" id="45954"/>
    <lineage>
        <taxon>Eukaryota</taxon>
        <taxon>Metazoa</taxon>
        <taxon>Spiralia</taxon>
        <taxon>Lophotrochozoa</taxon>
        <taxon>Mollusca</taxon>
        <taxon>Bivalvia</taxon>
        <taxon>Autobranchia</taxon>
        <taxon>Heteroconchia</taxon>
        <taxon>Euheterodonta</taxon>
        <taxon>Imparidentia</taxon>
        <taxon>Neoheterodontei</taxon>
        <taxon>Myida</taxon>
        <taxon>Dreissenoidea</taxon>
        <taxon>Dreissenidae</taxon>
        <taxon>Dreissena</taxon>
    </lineage>
</organism>
<keyword evidence="2" id="KW-1185">Reference proteome</keyword>
<protein>
    <submittedName>
        <fullName evidence="1">Uncharacterized protein</fullName>
    </submittedName>
</protein>
<sequence>MNSNAIVIIIINPLTGLAIEGKRYRKRNDDTEILLQSGLLCAAESNSSIGRDVHSFVLFNQLNF</sequence>
<accession>A0A9D4I9F2</accession>
<reference evidence="1" key="2">
    <citation type="submission" date="2020-11" db="EMBL/GenBank/DDBJ databases">
        <authorList>
            <person name="McCartney M.A."/>
            <person name="Auch B."/>
            <person name="Kono T."/>
            <person name="Mallez S."/>
            <person name="Becker A."/>
            <person name="Gohl D.M."/>
            <person name="Silverstein K.A.T."/>
            <person name="Koren S."/>
            <person name="Bechman K.B."/>
            <person name="Herman A."/>
            <person name="Abrahante J.E."/>
            <person name="Garbe J."/>
        </authorList>
    </citation>
    <scope>NUCLEOTIDE SEQUENCE</scope>
    <source>
        <strain evidence="1">Duluth1</strain>
        <tissue evidence="1">Whole animal</tissue>
    </source>
</reference>
<gene>
    <name evidence="1" type="ORF">DPMN_186535</name>
</gene>
<dbReference type="AlphaFoldDB" id="A0A9D4I9F2"/>
<comment type="caution">
    <text evidence="1">The sequence shown here is derived from an EMBL/GenBank/DDBJ whole genome shotgun (WGS) entry which is preliminary data.</text>
</comment>
<evidence type="ECO:0000313" key="2">
    <source>
        <dbReference type="Proteomes" id="UP000828390"/>
    </source>
</evidence>
<dbReference type="Proteomes" id="UP000828390">
    <property type="component" value="Unassembled WGS sequence"/>
</dbReference>
<dbReference type="EMBL" id="JAIWYP010000010">
    <property type="protein sequence ID" value="KAH3751928.1"/>
    <property type="molecule type" value="Genomic_DNA"/>
</dbReference>
<name>A0A9D4I9F2_DREPO</name>
<evidence type="ECO:0000313" key="1">
    <source>
        <dbReference type="EMBL" id="KAH3751928.1"/>
    </source>
</evidence>
<proteinExistence type="predicted"/>